<dbReference type="PANTHER" id="PTHR36113">
    <property type="entry name" value="LYASE, PUTATIVE-RELATED-RELATED"/>
    <property type="match status" value="1"/>
</dbReference>
<dbReference type="PANTHER" id="PTHR36113:SF1">
    <property type="entry name" value="GLYOXALASE_BLEOMYCIN RESISTANCE PROTEIN_DIOXYGENASE"/>
    <property type="match status" value="1"/>
</dbReference>
<evidence type="ECO:0000313" key="2">
    <source>
        <dbReference type="EMBL" id="PQJ32946.1"/>
    </source>
</evidence>
<dbReference type="InterPro" id="IPR029068">
    <property type="entry name" value="Glyas_Bleomycin-R_OHBP_Dase"/>
</dbReference>
<dbReference type="InterPro" id="IPR037523">
    <property type="entry name" value="VOC_core"/>
</dbReference>
<accession>A0A2S7UDC1</accession>
<reference evidence="2 3" key="1">
    <citation type="submission" date="2017-01" db="EMBL/GenBank/DDBJ databases">
        <title>Trade-off between light-utilization and light-protection in marine flavobacteria.</title>
        <authorList>
            <person name="Kumagai Y."/>
            <person name="Yoshizawa S."/>
            <person name="Kogure K."/>
            <person name="Iwasaki W."/>
        </authorList>
    </citation>
    <scope>NUCLEOTIDE SEQUENCE [LARGE SCALE GENOMIC DNA]</scope>
    <source>
        <strain evidence="2 3">KCTC 32109</strain>
    </source>
</reference>
<gene>
    <name evidence="2" type="ORF">BST92_13880</name>
</gene>
<sequence length="139" mass="16360">MSQFFFNHIALSVKDVDKSVLFYQKVFDFKEIENTASNSSTRWLSIGNGKQLHLIPRPDAIIKTNKAVHFALSTLEFDAFVLRLKIMNIEFSDWPGTTLKNYIRKDGIQQVYFKDPDHYWIEINDDYKKLLNIIIEQIN</sequence>
<dbReference type="RefSeq" id="WP_105072006.1">
    <property type="nucleotide sequence ID" value="NZ_MTPW01000001.1"/>
</dbReference>
<dbReference type="InterPro" id="IPR051332">
    <property type="entry name" value="Fosfomycin_Res_Enzymes"/>
</dbReference>
<protein>
    <submittedName>
        <fullName evidence="2">Glyoxalase</fullName>
    </submittedName>
</protein>
<evidence type="ECO:0000259" key="1">
    <source>
        <dbReference type="PROSITE" id="PS51819"/>
    </source>
</evidence>
<dbReference type="EMBL" id="MTPW01000001">
    <property type="protein sequence ID" value="PQJ32946.1"/>
    <property type="molecule type" value="Genomic_DNA"/>
</dbReference>
<name>A0A2S7UDC1_9FLAO</name>
<keyword evidence="3" id="KW-1185">Reference proteome</keyword>
<dbReference type="AlphaFoldDB" id="A0A2S7UDC1"/>
<dbReference type="Pfam" id="PF00903">
    <property type="entry name" value="Glyoxalase"/>
    <property type="match status" value="1"/>
</dbReference>
<comment type="caution">
    <text evidence="2">The sequence shown here is derived from an EMBL/GenBank/DDBJ whole genome shotgun (WGS) entry which is preliminary data.</text>
</comment>
<dbReference type="OrthoDB" id="192739at2"/>
<dbReference type="InterPro" id="IPR004360">
    <property type="entry name" value="Glyas_Fos-R_dOase_dom"/>
</dbReference>
<feature type="domain" description="VOC" evidence="1">
    <location>
        <begin position="5"/>
        <end position="126"/>
    </location>
</feature>
<proteinExistence type="predicted"/>
<organism evidence="2 3">
    <name type="scientific">Nonlabens arenilitoris</name>
    <dbReference type="NCBI Taxonomy" id="1217969"/>
    <lineage>
        <taxon>Bacteria</taxon>
        <taxon>Pseudomonadati</taxon>
        <taxon>Bacteroidota</taxon>
        <taxon>Flavobacteriia</taxon>
        <taxon>Flavobacteriales</taxon>
        <taxon>Flavobacteriaceae</taxon>
        <taxon>Nonlabens</taxon>
    </lineage>
</organism>
<evidence type="ECO:0000313" key="3">
    <source>
        <dbReference type="Proteomes" id="UP000239747"/>
    </source>
</evidence>
<dbReference type="Proteomes" id="UP000239747">
    <property type="component" value="Unassembled WGS sequence"/>
</dbReference>
<dbReference type="PROSITE" id="PS51819">
    <property type="entry name" value="VOC"/>
    <property type="match status" value="1"/>
</dbReference>
<dbReference type="Gene3D" id="3.10.180.10">
    <property type="entry name" value="2,3-Dihydroxybiphenyl 1,2-Dioxygenase, domain 1"/>
    <property type="match status" value="1"/>
</dbReference>
<dbReference type="SUPFAM" id="SSF54593">
    <property type="entry name" value="Glyoxalase/Bleomycin resistance protein/Dihydroxybiphenyl dioxygenase"/>
    <property type="match status" value="1"/>
</dbReference>